<evidence type="ECO:0000259" key="9">
    <source>
        <dbReference type="Pfam" id="PF04560"/>
    </source>
</evidence>
<dbReference type="Pfam" id="PF04561">
    <property type="entry name" value="RNA_pol_Rpb2_2"/>
    <property type="match status" value="1"/>
</dbReference>
<organism evidence="13 14">
    <name type="scientific">Tritrichomonas musculus</name>
    <dbReference type="NCBI Taxonomy" id="1915356"/>
    <lineage>
        <taxon>Eukaryota</taxon>
        <taxon>Metamonada</taxon>
        <taxon>Parabasalia</taxon>
        <taxon>Tritrichomonadida</taxon>
        <taxon>Tritrichomonadidae</taxon>
        <taxon>Tritrichomonas</taxon>
    </lineage>
</organism>
<dbReference type="Gene3D" id="2.40.50.150">
    <property type="match status" value="1"/>
</dbReference>
<dbReference type="GO" id="GO:0000428">
    <property type="term" value="C:DNA-directed RNA polymerase complex"/>
    <property type="evidence" value="ECO:0007669"/>
    <property type="project" value="UniProtKB-KW"/>
</dbReference>
<evidence type="ECO:0000259" key="11">
    <source>
        <dbReference type="Pfam" id="PF04563"/>
    </source>
</evidence>
<gene>
    <name evidence="13" type="ORF">M9Y10_038221</name>
</gene>
<dbReference type="Pfam" id="PF00562">
    <property type="entry name" value="RNA_pol_Rpb2_6"/>
    <property type="match status" value="1"/>
</dbReference>
<evidence type="ECO:0000256" key="2">
    <source>
        <dbReference type="ARBA" id="ARBA00022478"/>
    </source>
</evidence>
<dbReference type="InterPro" id="IPR007121">
    <property type="entry name" value="RNA_pol_bsu_CS"/>
</dbReference>
<evidence type="ECO:0000256" key="5">
    <source>
        <dbReference type="ARBA" id="ARBA00023163"/>
    </source>
</evidence>
<comment type="function">
    <text evidence="7">DNA-dependent RNA polymerase catalyzes the transcription of DNA into RNA using the four ribonucleoside triphosphates as substrates.</text>
</comment>
<dbReference type="PANTHER" id="PTHR20856">
    <property type="entry name" value="DNA-DIRECTED RNA POLYMERASE I SUBUNIT 2"/>
    <property type="match status" value="1"/>
</dbReference>
<evidence type="ECO:0000259" key="10">
    <source>
        <dbReference type="Pfam" id="PF04561"/>
    </source>
</evidence>
<dbReference type="EMBL" id="JAPFFF010000006">
    <property type="protein sequence ID" value="KAK8887183.1"/>
    <property type="molecule type" value="Genomic_DNA"/>
</dbReference>
<feature type="domain" description="RNA polymerase beta subunit protrusion" evidence="11">
    <location>
        <begin position="34"/>
        <end position="391"/>
    </location>
</feature>
<dbReference type="Pfam" id="PF04565">
    <property type="entry name" value="RNA_pol_Rpb2_3"/>
    <property type="match status" value="1"/>
</dbReference>
<evidence type="ECO:0000313" key="13">
    <source>
        <dbReference type="EMBL" id="KAK8887183.1"/>
    </source>
</evidence>
<feature type="domain" description="RNA polymerase Rpb2" evidence="12">
    <location>
        <begin position="450"/>
        <end position="514"/>
    </location>
</feature>
<comment type="similarity">
    <text evidence="1 6">Belongs to the RNA polymerase beta chain family.</text>
</comment>
<keyword evidence="14" id="KW-1185">Reference proteome</keyword>
<evidence type="ECO:0000259" key="12">
    <source>
        <dbReference type="Pfam" id="PF04565"/>
    </source>
</evidence>
<dbReference type="Pfam" id="PF04560">
    <property type="entry name" value="RNA_pol_Rpb2_7"/>
    <property type="match status" value="1"/>
</dbReference>
<evidence type="ECO:0000256" key="1">
    <source>
        <dbReference type="ARBA" id="ARBA00006835"/>
    </source>
</evidence>
<dbReference type="Gene3D" id="3.90.1070.20">
    <property type="match status" value="1"/>
</dbReference>
<evidence type="ECO:0000256" key="7">
    <source>
        <dbReference type="RuleBase" id="RU363031"/>
    </source>
</evidence>
<dbReference type="InterPro" id="IPR007642">
    <property type="entry name" value="RNA_pol_Rpb2_2"/>
</dbReference>
<dbReference type="InterPro" id="IPR007120">
    <property type="entry name" value="DNA-dir_RNAP_su2_dom"/>
</dbReference>
<evidence type="ECO:0000259" key="8">
    <source>
        <dbReference type="Pfam" id="PF00562"/>
    </source>
</evidence>
<dbReference type="InterPro" id="IPR014724">
    <property type="entry name" value="RNA_pol_RPB2_OB-fold"/>
</dbReference>
<dbReference type="Proteomes" id="UP001470230">
    <property type="component" value="Unassembled WGS sequence"/>
</dbReference>
<keyword evidence="4 7" id="KW-0548">Nucleotidyltransferase</keyword>
<accession>A0ABR2K7S6</accession>
<evidence type="ECO:0000256" key="4">
    <source>
        <dbReference type="ARBA" id="ARBA00022695"/>
    </source>
</evidence>
<dbReference type="Gene3D" id="3.90.1100.10">
    <property type="match status" value="1"/>
</dbReference>
<dbReference type="SUPFAM" id="SSF64484">
    <property type="entry name" value="beta and beta-prime subunits of DNA dependent RNA-polymerase"/>
    <property type="match status" value="1"/>
</dbReference>
<keyword evidence="2 7" id="KW-0240">DNA-directed RNA polymerase</keyword>
<dbReference type="InterPro" id="IPR007645">
    <property type="entry name" value="RNA_pol_Rpb2_3"/>
</dbReference>
<reference evidence="13 14" key="1">
    <citation type="submission" date="2024-04" db="EMBL/GenBank/DDBJ databases">
        <title>Tritrichomonas musculus Genome.</title>
        <authorList>
            <person name="Alves-Ferreira E."/>
            <person name="Grigg M."/>
            <person name="Lorenzi H."/>
            <person name="Galac M."/>
        </authorList>
    </citation>
    <scope>NUCLEOTIDE SEQUENCE [LARGE SCALE GENOMIC DNA]</scope>
    <source>
        <strain evidence="13 14">EAF2021</strain>
    </source>
</reference>
<keyword evidence="5 7" id="KW-0804">Transcription</keyword>
<sequence length="1113" mass="126136">MTKFYFNSIFLVNRNQMEKIRPAEEQAKDLCEFLAPHLESFNWAVTSGLKRLPDWILPQEIKRPDEDSILQIRITNLELSRPHDDRGKPVYPYMCRLAGTTYGGNLEINLEIKYGNLPAHQTRVICDNIPIMVNSCYCHLNGLSPSDKTAHLEEETESGGYFVAGGYDKLLRLLILNRQNYVFAIKRESFLGRGNNFTSFATSLRSMAPDCSSVTTNVHYLSNGNMMVLFPVQRKMFFVPLPIVLRALIECDDKSIYLAITAGKNDDKNFFSDRVIAMLRYSAEMGLLTQAQARDYLGAHFKRVIQAPSHFDNDQVCQLLLDRFLFPHLTGKLPRSKFNLLVFMAKRLLSLVKGDVIPDNMDAISFHELLTPGTLWLAVLSDGIGDFLRRVGFQILNSESLNYSDFSMIDTFLNKNASIVENKLRYLFSTGQIRGNSTLGLSQVDGLSIIAERINYMRYLAHFRSVHRGAFFTTMKTTAVRKLLPESWGFMCPVHTPDGGLCGLLTHLARMCKVVCCTERGAQESIEILSANGMVPFYINNGCPCVIDGEIVGYVSENLSEYCVSELKKARTSGVIAETTEIVSLPAKFGFTRSIYVFTNQQRMMRPVMNNKTQTLEYIGPLEQIFMLIGALPTDTDPNRWPYREIHQTSMLSLVASLTPFSDFNQSPRNMYQCQMAKQTMGYPQHNESAKTESKTYHVHYPQLPIVRNSTQDSHGLLDFPLGTNAVVAVLSYTGYDMEDALILNKASVERGFGHGCIYKTHRYIAKEIEPNGIFSNVRDGKIIDSDLDSDGLPFVGAKMHQGAKILRVVSTKDQKERIMRYKDSEEGIVDKVITSSDESGVISSVIIKFRMVRTPTIGDKFSSRHGQKGVFSFPWPEENMPFTGTGLRPDVIINPHAFPSRMTIGMLIESMCGKLQASDICEPFDATPFQYSEEKWATKDIGEKLVQRGFNYYGNEVLYSGITGEQFKADIFFGVVYYQRLRHMVGDKYQVRATGRINNITRQPLKGRKKGGGIRLGEMERDGLLGHGVSFLLRDRFMWCSDGCTAQLCKRCGSFMFTQTKKNDNDYEETYCSFCKTNDKIVPIFIPYVLRYLVAEFAAMNIRLKFEIEDEE</sequence>
<dbReference type="InterPro" id="IPR037033">
    <property type="entry name" value="DNA-dir_RNAP_su2_hyb_sf"/>
</dbReference>
<dbReference type="Gene3D" id="3.90.1800.10">
    <property type="entry name" value="RNA polymerase alpha subunit dimerisation domain"/>
    <property type="match status" value="1"/>
</dbReference>
<evidence type="ECO:0000313" key="14">
    <source>
        <dbReference type="Proteomes" id="UP001470230"/>
    </source>
</evidence>
<dbReference type="EC" id="2.7.7.6" evidence="7"/>
<keyword evidence="3 7" id="KW-0808">Transferase</keyword>
<feature type="domain" description="RNA polymerase Rpb2" evidence="10">
    <location>
        <begin position="219"/>
        <end position="364"/>
    </location>
</feature>
<dbReference type="Gene3D" id="2.40.270.10">
    <property type="entry name" value="DNA-directed RNA polymerase, subunit 2, domain 6"/>
    <property type="match status" value="1"/>
</dbReference>
<comment type="catalytic activity">
    <reaction evidence="7">
        <text>RNA(n) + a ribonucleoside 5'-triphosphate = RNA(n+1) + diphosphate</text>
        <dbReference type="Rhea" id="RHEA:21248"/>
        <dbReference type="Rhea" id="RHEA-COMP:14527"/>
        <dbReference type="Rhea" id="RHEA-COMP:17342"/>
        <dbReference type="ChEBI" id="CHEBI:33019"/>
        <dbReference type="ChEBI" id="CHEBI:61557"/>
        <dbReference type="ChEBI" id="CHEBI:140395"/>
        <dbReference type="EC" id="2.7.7.6"/>
    </reaction>
</comment>
<dbReference type="PROSITE" id="PS01166">
    <property type="entry name" value="RNA_POL_BETA"/>
    <property type="match status" value="1"/>
</dbReference>
<evidence type="ECO:0000256" key="3">
    <source>
        <dbReference type="ARBA" id="ARBA00022679"/>
    </source>
</evidence>
<dbReference type="Gene3D" id="3.90.1110.10">
    <property type="entry name" value="RNA polymerase Rpb2, domain 2"/>
    <property type="match status" value="1"/>
</dbReference>
<dbReference type="Pfam" id="PF04563">
    <property type="entry name" value="RNA_pol_Rpb2_1"/>
    <property type="match status" value="1"/>
</dbReference>
<protein>
    <recommendedName>
        <fullName evidence="7">DNA-directed RNA polymerase subunit beta</fullName>
        <ecNumber evidence="7">2.7.7.6</ecNumber>
    </recommendedName>
</protein>
<dbReference type="InterPro" id="IPR007644">
    <property type="entry name" value="RNA_pol_bsu_protrusion"/>
</dbReference>
<proteinExistence type="inferred from homology"/>
<comment type="caution">
    <text evidence="13">The sequence shown here is derived from an EMBL/GenBank/DDBJ whole genome shotgun (WGS) entry which is preliminary data.</text>
</comment>
<evidence type="ECO:0000256" key="6">
    <source>
        <dbReference type="RuleBase" id="RU000434"/>
    </source>
</evidence>
<dbReference type="InterPro" id="IPR007641">
    <property type="entry name" value="RNA_pol_Rpb2_7"/>
</dbReference>
<feature type="domain" description="RNA polymerase Rpb2" evidence="9">
    <location>
        <begin position="1013"/>
        <end position="1108"/>
    </location>
</feature>
<dbReference type="CDD" id="cd00653">
    <property type="entry name" value="RNA_pol_B_RPB2"/>
    <property type="match status" value="1"/>
</dbReference>
<feature type="domain" description="DNA-directed RNA polymerase subunit 2 hybrid-binding" evidence="8">
    <location>
        <begin position="655"/>
        <end position="1011"/>
    </location>
</feature>
<dbReference type="InterPro" id="IPR037034">
    <property type="entry name" value="RNA_pol_Rpb2_2_sf"/>
</dbReference>
<dbReference type="InterPro" id="IPR015712">
    <property type="entry name" value="DNA-dir_RNA_pol_su2"/>
</dbReference>
<name>A0ABR2K7S6_9EUKA</name>